<keyword evidence="2" id="KW-0186">Copper</keyword>
<feature type="transmembrane region" description="Helical" evidence="3">
    <location>
        <begin position="275"/>
        <end position="295"/>
    </location>
</feature>
<dbReference type="Proteomes" id="UP000681722">
    <property type="component" value="Unassembled WGS sequence"/>
</dbReference>
<dbReference type="PANTHER" id="PTHR11474">
    <property type="entry name" value="TYROSINASE FAMILY MEMBER"/>
    <property type="match status" value="1"/>
</dbReference>
<dbReference type="OrthoDB" id="6132182at2759"/>
<evidence type="ECO:0000256" key="2">
    <source>
        <dbReference type="ARBA" id="ARBA00023008"/>
    </source>
</evidence>
<dbReference type="GO" id="GO:0016491">
    <property type="term" value="F:oxidoreductase activity"/>
    <property type="evidence" value="ECO:0007669"/>
    <property type="project" value="InterPro"/>
</dbReference>
<sequence>MTAASTDLAHEGPGFPTWHRRYLLLFEELAQKVSDDPTFALPYVNEYDATAISRTVDLLGGDGLNIASCHVEDAHGKNCACHLAANGPGSVFSSWTEIGPNGTSSGKLSRALGCRRTAQTPPSATAIDFAIATRSYSESPWNSDSSLVTFTNLLEGFAIGPVGIRTEPAIDKPRDNHNRVHVYMGGTMDDVKTAASDPFFWLHHGFVDLMLEKWMKTHPTSVYPWTNSEAPAGHSYSDCQAPFVPLLSHAIFFSNSRAYGYTYDQIVDSAVVSTGSLVVITIVMTALVITASLLYS</sequence>
<organism evidence="7 10">
    <name type="scientific">Didymodactylos carnosus</name>
    <dbReference type="NCBI Taxonomy" id="1234261"/>
    <lineage>
        <taxon>Eukaryota</taxon>
        <taxon>Metazoa</taxon>
        <taxon>Spiralia</taxon>
        <taxon>Gnathifera</taxon>
        <taxon>Rotifera</taxon>
        <taxon>Eurotatoria</taxon>
        <taxon>Bdelloidea</taxon>
        <taxon>Philodinida</taxon>
        <taxon>Philodinidae</taxon>
        <taxon>Didymodactylos</taxon>
    </lineage>
</organism>
<dbReference type="PROSITE" id="PS00498">
    <property type="entry name" value="TYROSINASE_2"/>
    <property type="match status" value="1"/>
</dbReference>
<dbReference type="Proteomes" id="UP000677228">
    <property type="component" value="Unassembled WGS sequence"/>
</dbReference>
<evidence type="ECO:0000313" key="10">
    <source>
        <dbReference type="Proteomes" id="UP000663829"/>
    </source>
</evidence>
<dbReference type="PANTHER" id="PTHR11474:SF126">
    <property type="entry name" value="TYROSINASE-LIKE PROTEIN TYR-1-RELATED"/>
    <property type="match status" value="1"/>
</dbReference>
<dbReference type="Proteomes" id="UP000682733">
    <property type="component" value="Unassembled WGS sequence"/>
</dbReference>
<evidence type="ECO:0000313" key="8">
    <source>
        <dbReference type="EMBL" id="CAF3672047.1"/>
    </source>
</evidence>
<evidence type="ECO:0000259" key="5">
    <source>
        <dbReference type="PROSITE" id="PS00498"/>
    </source>
</evidence>
<comment type="caution">
    <text evidence="7">The sequence shown here is derived from an EMBL/GenBank/DDBJ whole genome shotgun (WGS) entry which is preliminary data.</text>
</comment>
<keyword evidence="10" id="KW-1185">Reference proteome</keyword>
<keyword evidence="1" id="KW-0479">Metal-binding</keyword>
<dbReference type="PRINTS" id="PR00092">
    <property type="entry name" value="TYROSINASE"/>
</dbReference>
<dbReference type="GO" id="GO:0046872">
    <property type="term" value="F:metal ion binding"/>
    <property type="evidence" value="ECO:0007669"/>
    <property type="project" value="UniProtKB-KW"/>
</dbReference>
<evidence type="ECO:0000259" key="4">
    <source>
        <dbReference type="PROSITE" id="PS00497"/>
    </source>
</evidence>
<evidence type="ECO:0000313" key="7">
    <source>
        <dbReference type="EMBL" id="CAF1160750.1"/>
    </source>
</evidence>
<accession>A0A814TH65</accession>
<dbReference type="EMBL" id="CAJOBA010003148">
    <property type="protein sequence ID" value="CAF3672047.1"/>
    <property type="molecule type" value="Genomic_DNA"/>
</dbReference>
<dbReference type="InterPro" id="IPR008922">
    <property type="entry name" value="Di-copper_centre_dom_sf"/>
</dbReference>
<dbReference type="Pfam" id="PF00264">
    <property type="entry name" value="Tyrosinase"/>
    <property type="match status" value="1"/>
</dbReference>
<dbReference type="EMBL" id="CAJOBC010007195">
    <property type="protein sequence ID" value="CAF3924312.1"/>
    <property type="molecule type" value="Genomic_DNA"/>
</dbReference>
<name>A0A814TH65_9BILA</name>
<evidence type="ECO:0000256" key="3">
    <source>
        <dbReference type="SAM" id="Phobius"/>
    </source>
</evidence>
<gene>
    <name evidence="7" type="ORF">GPM918_LOCUS21666</name>
    <name evidence="6" type="ORF">OVA965_LOCUS9054</name>
    <name evidence="9" type="ORF">SRO942_LOCUS21664</name>
    <name evidence="8" type="ORF">TMI583_LOCUS9050</name>
</gene>
<dbReference type="InterPro" id="IPR002227">
    <property type="entry name" value="Tyrosinase_Cu-bd"/>
</dbReference>
<evidence type="ECO:0000313" key="6">
    <source>
        <dbReference type="EMBL" id="CAF0889595.1"/>
    </source>
</evidence>
<reference evidence="7" key="1">
    <citation type="submission" date="2021-02" db="EMBL/GenBank/DDBJ databases">
        <authorList>
            <person name="Nowell W R."/>
        </authorList>
    </citation>
    <scope>NUCLEOTIDE SEQUENCE</scope>
</reference>
<dbReference type="EMBL" id="CAJNOK010003147">
    <property type="protein sequence ID" value="CAF0889595.1"/>
    <property type="molecule type" value="Genomic_DNA"/>
</dbReference>
<dbReference type="Gene3D" id="1.10.1280.10">
    <property type="entry name" value="Di-copper center containing domain from catechol oxidase"/>
    <property type="match status" value="1"/>
</dbReference>
<dbReference type="AlphaFoldDB" id="A0A814TH65"/>
<proteinExistence type="predicted"/>
<feature type="domain" description="Tyrosinase copper-binding" evidence="5">
    <location>
        <begin position="197"/>
        <end position="208"/>
    </location>
</feature>
<feature type="domain" description="Tyrosinase copper-binding" evidence="4">
    <location>
        <begin position="10"/>
        <end position="27"/>
    </location>
</feature>
<evidence type="ECO:0000256" key="1">
    <source>
        <dbReference type="ARBA" id="ARBA00022723"/>
    </source>
</evidence>
<keyword evidence="3" id="KW-0812">Transmembrane</keyword>
<dbReference type="InterPro" id="IPR050316">
    <property type="entry name" value="Tyrosinase/Hemocyanin"/>
</dbReference>
<dbReference type="SUPFAM" id="SSF48056">
    <property type="entry name" value="Di-copper centre-containing domain"/>
    <property type="match status" value="1"/>
</dbReference>
<dbReference type="Proteomes" id="UP000663829">
    <property type="component" value="Unassembled WGS sequence"/>
</dbReference>
<keyword evidence="3" id="KW-1133">Transmembrane helix</keyword>
<dbReference type="EMBL" id="CAJNOQ010007194">
    <property type="protein sequence ID" value="CAF1160750.1"/>
    <property type="molecule type" value="Genomic_DNA"/>
</dbReference>
<dbReference type="PROSITE" id="PS00497">
    <property type="entry name" value="TYROSINASE_1"/>
    <property type="match status" value="1"/>
</dbReference>
<keyword evidence="3" id="KW-0472">Membrane</keyword>
<protein>
    <recommendedName>
        <fullName evidence="4 5">Tyrosinase copper-binding domain-containing protein</fullName>
    </recommendedName>
</protein>
<evidence type="ECO:0000313" key="9">
    <source>
        <dbReference type="EMBL" id="CAF3924312.1"/>
    </source>
</evidence>